<gene>
    <name evidence="2" type="ORF">BMR1_02g01725</name>
</gene>
<feature type="compositionally biased region" description="Basic and acidic residues" evidence="1">
    <location>
        <begin position="37"/>
        <end position="49"/>
    </location>
</feature>
<reference evidence="2 3" key="2">
    <citation type="journal article" date="2013" name="PLoS ONE">
        <title>Whole genome mapping and re-organization of the nuclear and mitochondrial genomes of Babesia microti isolates.</title>
        <authorList>
            <person name="Cornillot E."/>
            <person name="Dassouli A."/>
            <person name="Garg A."/>
            <person name="Pachikara N."/>
            <person name="Randazzo S."/>
            <person name="Depoix D."/>
            <person name="Carcy B."/>
            <person name="Delbecq S."/>
            <person name="Frutos R."/>
            <person name="Silva J.C."/>
            <person name="Sutton R."/>
            <person name="Krause P.J."/>
            <person name="Mamoun C.B."/>
        </authorList>
    </citation>
    <scope>NUCLEOTIDE SEQUENCE [LARGE SCALE GENOMIC DNA]</scope>
    <source>
        <strain evidence="2 3">RI</strain>
    </source>
</reference>
<dbReference type="AlphaFoldDB" id="I7J9Y1"/>
<sequence>MPTGAQGGKKKPLKQEKKNTILTDEDIEFKKKEIEQRKKDETARKDLLAKKNAKKK</sequence>
<dbReference type="GeneID" id="24424130"/>
<proteinExistence type="predicted"/>
<organism evidence="2 3">
    <name type="scientific">Babesia microti (strain RI)</name>
    <dbReference type="NCBI Taxonomy" id="1133968"/>
    <lineage>
        <taxon>Eukaryota</taxon>
        <taxon>Sar</taxon>
        <taxon>Alveolata</taxon>
        <taxon>Apicomplexa</taxon>
        <taxon>Aconoidasida</taxon>
        <taxon>Piroplasmida</taxon>
        <taxon>Babesiidae</taxon>
        <taxon>Babesia</taxon>
    </lineage>
</organism>
<dbReference type="Proteomes" id="UP000002899">
    <property type="component" value="Chromosome II"/>
</dbReference>
<dbReference type="KEGG" id="bmic:BMR1_02g01725"/>
<reference evidence="2 3" key="1">
    <citation type="journal article" date="2012" name="Nucleic Acids Res.">
        <title>Sequencing of the smallest Apicomplexan genome from the human pathogen Babesia microti.</title>
        <authorList>
            <person name="Cornillot E."/>
            <person name="Hadj-Kaddour K."/>
            <person name="Dassouli A."/>
            <person name="Noel B."/>
            <person name="Ranwez V."/>
            <person name="Vacherie B."/>
            <person name="Augagneur Y."/>
            <person name="Bres V."/>
            <person name="Duclos A."/>
            <person name="Randazzo S."/>
            <person name="Carcy B."/>
            <person name="Debierre-Grockiego F."/>
            <person name="Delbecq S."/>
            <person name="Moubri-Menage K."/>
            <person name="Shams-Eldin H."/>
            <person name="Usmani-Brown S."/>
            <person name="Bringaud F."/>
            <person name="Wincker P."/>
            <person name="Vivares C.P."/>
            <person name="Schwarz R.T."/>
            <person name="Schetters T.P."/>
            <person name="Krause P.J."/>
            <person name="Gorenflot A."/>
            <person name="Berry V."/>
            <person name="Barbe V."/>
            <person name="Ben Mamoun C."/>
        </authorList>
    </citation>
    <scope>NUCLEOTIDE SEQUENCE [LARGE SCALE GENOMIC DNA]</scope>
    <source>
        <strain evidence="2 3">RI</strain>
    </source>
</reference>
<evidence type="ECO:0008006" key="4">
    <source>
        <dbReference type="Google" id="ProtNLM"/>
    </source>
</evidence>
<dbReference type="EMBL" id="FO082872">
    <property type="protein sequence ID" value="CCF73504.1"/>
    <property type="molecule type" value="Genomic_DNA"/>
</dbReference>
<feature type="region of interest" description="Disordered" evidence="1">
    <location>
        <begin position="37"/>
        <end position="56"/>
    </location>
</feature>
<reference evidence="2 3" key="3">
    <citation type="journal article" date="2016" name="Sci. Rep.">
        <title>Genome-wide diversity and gene expression profiling of Babesia microti isolates identify polymorphic genes that mediate host-pathogen interactions.</title>
        <authorList>
            <person name="Silva J.C."/>
            <person name="Cornillot E."/>
            <person name="McCracken C."/>
            <person name="Usmani-Brown S."/>
            <person name="Dwivedi A."/>
            <person name="Ifeonu O.O."/>
            <person name="Crabtree J."/>
            <person name="Gotia H.T."/>
            <person name="Virji A.Z."/>
            <person name="Reynes C."/>
            <person name="Colinge J."/>
            <person name="Kumar V."/>
            <person name="Lawres L."/>
            <person name="Pazzi J.E."/>
            <person name="Pablo J.V."/>
            <person name="Hung C."/>
            <person name="Brancato J."/>
            <person name="Kumari P."/>
            <person name="Orvis J."/>
            <person name="Tretina K."/>
            <person name="Chibucos M."/>
            <person name="Ott S."/>
            <person name="Sadzewicz L."/>
            <person name="Sengamalay N."/>
            <person name="Shetty A.C."/>
            <person name="Su Q."/>
            <person name="Tallon L."/>
            <person name="Fraser C.M."/>
            <person name="Frutos R."/>
            <person name="Molina D.M."/>
            <person name="Krause P.J."/>
            <person name="Ben Mamoun C."/>
        </authorList>
    </citation>
    <scope>NUCLEOTIDE SEQUENCE [LARGE SCALE GENOMIC DNA]</scope>
    <source>
        <strain evidence="2 3">RI</strain>
    </source>
</reference>
<evidence type="ECO:0000313" key="3">
    <source>
        <dbReference type="Proteomes" id="UP000002899"/>
    </source>
</evidence>
<evidence type="ECO:0000256" key="1">
    <source>
        <dbReference type="SAM" id="MobiDB-lite"/>
    </source>
</evidence>
<accession>I7J9Y1</accession>
<protein>
    <recommendedName>
        <fullName evidence="4">Translation machinery associated TMA7</fullName>
    </recommendedName>
</protein>
<dbReference type="RefSeq" id="XP_012648113.1">
    <property type="nucleotide sequence ID" value="XM_012792659.1"/>
</dbReference>
<evidence type="ECO:0000313" key="2">
    <source>
        <dbReference type="EMBL" id="CCF73504.1"/>
    </source>
</evidence>
<dbReference type="OMA" id="HDLEFQE"/>
<name>I7J9Y1_BABMR</name>
<dbReference type="VEuPathDB" id="PiroplasmaDB:BMR1_02g01725"/>
<keyword evidence="3" id="KW-1185">Reference proteome</keyword>